<reference evidence="1" key="1">
    <citation type="submission" date="2020-07" db="EMBL/GenBank/DDBJ databases">
        <title>Multicomponent nature underlies the extraordinary mechanical properties of spider dragline silk.</title>
        <authorList>
            <person name="Kono N."/>
            <person name="Nakamura H."/>
            <person name="Mori M."/>
            <person name="Yoshida Y."/>
            <person name="Ohtoshi R."/>
            <person name="Malay A.D."/>
            <person name="Moran D.A.P."/>
            <person name="Tomita M."/>
            <person name="Numata K."/>
            <person name="Arakawa K."/>
        </authorList>
    </citation>
    <scope>NUCLEOTIDE SEQUENCE</scope>
</reference>
<evidence type="ECO:0000313" key="2">
    <source>
        <dbReference type="Proteomes" id="UP000887116"/>
    </source>
</evidence>
<evidence type="ECO:0000313" key="1">
    <source>
        <dbReference type="EMBL" id="GFR18188.1"/>
    </source>
</evidence>
<feature type="non-terminal residue" evidence="1">
    <location>
        <position position="19"/>
    </location>
</feature>
<comment type="caution">
    <text evidence="1">The sequence shown here is derived from an EMBL/GenBank/DDBJ whole genome shotgun (WGS) entry which is preliminary data.</text>
</comment>
<dbReference type="EMBL" id="BMAO01037510">
    <property type="protein sequence ID" value="GFR18188.1"/>
    <property type="molecule type" value="Genomic_DNA"/>
</dbReference>
<organism evidence="1 2">
    <name type="scientific">Trichonephila clavata</name>
    <name type="common">Joro spider</name>
    <name type="synonym">Nephila clavata</name>
    <dbReference type="NCBI Taxonomy" id="2740835"/>
    <lineage>
        <taxon>Eukaryota</taxon>
        <taxon>Metazoa</taxon>
        <taxon>Ecdysozoa</taxon>
        <taxon>Arthropoda</taxon>
        <taxon>Chelicerata</taxon>
        <taxon>Arachnida</taxon>
        <taxon>Araneae</taxon>
        <taxon>Araneomorphae</taxon>
        <taxon>Entelegynae</taxon>
        <taxon>Araneoidea</taxon>
        <taxon>Nephilidae</taxon>
        <taxon>Trichonephila</taxon>
    </lineage>
</organism>
<protein>
    <submittedName>
        <fullName evidence="1">Uncharacterized protein</fullName>
    </submittedName>
</protein>
<name>A0A8X6JAZ9_TRICU</name>
<gene>
    <name evidence="1" type="ORF">TNCT_544411</name>
</gene>
<accession>A0A8X6JAZ9</accession>
<dbReference type="AlphaFoldDB" id="A0A8X6JAZ9"/>
<proteinExistence type="predicted"/>
<dbReference type="Proteomes" id="UP000887116">
    <property type="component" value="Unassembled WGS sequence"/>
</dbReference>
<keyword evidence="2" id="KW-1185">Reference proteome</keyword>
<sequence>MPVIEIVDNTTEIIEADRQ</sequence>